<feature type="transmembrane region" description="Helical" evidence="1">
    <location>
        <begin position="76"/>
        <end position="96"/>
    </location>
</feature>
<name>A0ABT6XH04_9GAMM</name>
<sequence length="141" mass="14328">MSARQLASRRGLHSSGLLAAAAASIAGLILGGSSLEFEFPGGLPAGNALAAVALCAMAGAAVVLTRRKSWTRAVSWCALAAALAWLPASILLAGNLHLVFGNGRGDAWIALTLATAALVVGTLVLALTATAWRFLKRKRPA</sequence>
<feature type="transmembrane region" description="Helical" evidence="1">
    <location>
        <begin position="45"/>
        <end position="64"/>
    </location>
</feature>
<organism evidence="2 3">
    <name type="scientific">Lysobacter stagni</name>
    <dbReference type="NCBI Taxonomy" id="3045172"/>
    <lineage>
        <taxon>Bacteria</taxon>
        <taxon>Pseudomonadati</taxon>
        <taxon>Pseudomonadota</taxon>
        <taxon>Gammaproteobacteria</taxon>
        <taxon>Lysobacterales</taxon>
        <taxon>Lysobacteraceae</taxon>
        <taxon>Lysobacter</taxon>
    </lineage>
</organism>
<reference evidence="2 3" key="1">
    <citation type="submission" date="2023-05" db="EMBL/GenBank/DDBJ databases">
        <title>Lysobacter sp. strain LF1 Genome sequencing and assembly.</title>
        <authorList>
            <person name="Jung Y."/>
        </authorList>
    </citation>
    <scope>NUCLEOTIDE SEQUENCE [LARGE SCALE GENOMIC DNA]</scope>
    <source>
        <strain evidence="2 3">LF1</strain>
    </source>
</reference>
<comment type="caution">
    <text evidence="2">The sequence shown here is derived from an EMBL/GenBank/DDBJ whole genome shotgun (WGS) entry which is preliminary data.</text>
</comment>
<keyword evidence="1" id="KW-0472">Membrane</keyword>
<evidence type="ECO:0008006" key="4">
    <source>
        <dbReference type="Google" id="ProtNLM"/>
    </source>
</evidence>
<gene>
    <name evidence="2" type="ORF">QLQ15_08995</name>
</gene>
<proteinExistence type="predicted"/>
<protein>
    <recommendedName>
        <fullName evidence="4">Transmembrane protein</fullName>
    </recommendedName>
</protein>
<feature type="transmembrane region" description="Helical" evidence="1">
    <location>
        <begin position="12"/>
        <end position="33"/>
    </location>
</feature>
<keyword evidence="1" id="KW-1133">Transmembrane helix</keyword>
<dbReference type="Proteomes" id="UP001321580">
    <property type="component" value="Unassembled WGS sequence"/>
</dbReference>
<keyword evidence="3" id="KW-1185">Reference proteome</keyword>
<dbReference type="EMBL" id="JASGBI010000001">
    <property type="protein sequence ID" value="MDI9239045.1"/>
    <property type="molecule type" value="Genomic_DNA"/>
</dbReference>
<keyword evidence="1" id="KW-0812">Transmembrane</keyword>
<evidence type="ECO:0000256" key="1">
    <source>
        <dbReference type="SAM" id="Phobius"/>
    </source>
</evidence>
<evidence type="ECO:0000313" key="2">
    <source>
        <dbReference type="EMBL" id="MDI9239045.1"/>
    </source>
</evidence>
<feature type="transmembrane region" description="Helical" evidence="1">
    <location>
        <begin position="108"/>
        <end position="135"/>
    </location>
</feature>
<accession>A0ABT6XH04</accession>
<dbReference type="RefSeq" id="WP_283212456.1">
    <property type="nucleotide sequence ID" value="NZ_JASGBI010000001.1"/>
</dbReference>
<evidence type="ECO:0000313" key="3">
    <source>
        <dbReference type="Proteomes" id="UP001321580"/>
    </source>
</evidence>